<dbReference type="RefSeq" id="WP_377404917.1">
    <property type="nucleotide sequence ID" value="NZ_JBHUEQ010000039.1"/>
</dbReference>
<name>A0ABW4M9R9_9HYPH</name>
<proteinExistence type="predicted"/>
<reference evidence="3" key="1">
    <citation type="journal article" date="2019" name="Int. J. Syst. Evol. Microbiol.">
        <title>The Global Catalogue of Microorganisms (GCM) 10K type strain sequencing project: providing services to taxonomists for standard genome sequencing and annotation.</title>
        <authorList>
            <consortium name="The Broad Institute Genomics Platform"/>
            <consortium name="The Broad Institute Genome Sequencing Center for Infectious Disease"/>
            <person name="Wu L."/>
            <person name="Ma J."/>
        </authorList>
    </citation>
    <scope>NUCLEOTIDE SEQUENCE [LARGE SCALE GENOMIC DNA]</scope>
    <source>
        <strain evidence="3">CG52</strain>
    </source>
</reference>
<evidence type="ECO:0000313" key="3">
    <source>
        <dbReference type="Proteomes" id="UP001597322"/>
    </source>
</evidence>
<dbReference type="Pfam" id="PF05345">
    <property type="entry name" value="He_PIG"/>
    <property type="match status" value="1"/>
</dbReference>
<feature type="domain" description="Cadherin-like beta-sandwich-like" evidence="1">
    <location>
        <begin position="138"/>
        <end position="228"/>
    </location>
</feature>
<dbReference type="InterPro" id="IPR025883">
    <property type="entry name" value="Cadherin-like_domain"/>
</dbReference>
<evidence type="ECO:0000313" key="2">
    <source>
        <dbReference type="EMBL" id="MFD1747509.1"/>
    </source>
</evidence>
<dbReference type="Gene3D" id="2.60.40.10">
    <property type="entry name" value="Immunoglobulins"/>
    <property type="match status" value="1"/>
</dbReference>
<dbReference type="Pfam" id="PF12733">
    <property type="entry name" value="Cadherin-like"/>
    <property type="match status" value="1"/>
</dbReference>
<feature type="non-terminal residue" evidence="2">
    <location>
        <position position="257"/>
    </location>
</feature>
<comment type="caution">
    <text evidence="2">The sequence shown here is derived from an EMBL/GenBank/DDBJ whole genome shotgun (WGS) entry which is preliminary data.</text>
</comment>
<dbReference type="Proteomes" id="UP001597322">
    <property type="component" value="Unassembled WGS sequence"/>
</dbReference>
<sequence length="257" mass="24967">MGSFTVSNNDGIYIQLTASRNNTGIATGASVTLRVSCTANPPITLSPAAGALPAAQEGVNYSQTVSASGGAGGYSYAVTNGSLPSGVSLNASTGQLTGTPTAAGTANFTITATDTDNVFGSAAYSLQINAPASTNADLANLTLSQGTLTPGFASGTTSYTASVANAVTSINVTPTLADATATMTVNGAAATSGSPANVNLNVGSNTITVVVTAQDGTTTKTYTVTVTRAAAVSTNADLASLALSQGTLTPGFASATT</sequence>
<dbReference type="InterPro" id="IPR013783">
    <property type="entry name" value="Ig-like_fold"/>
</dbReference>
<accession>A0ABW4M9R9</accession>
<dbReference type="EMBL" id="JBHUEQ010000039">
    <property type="protein sequence ID" value="MFD1747509.1"/>
    <property type="molecule type" value="Genomic_DNA"/>
</dbReference>
<dbReference type="SUPFAM" id="SSF49313">
    <property type="entry name" value="Cadherin-like"/>
    <property type="match status" value="1"/>
</dbReference>
<dbReference type="InterPro" id="IPR015919">
    <property type="entry name" value="Cadherin-like_sf"/>
</dbReference>
<organism evidence="2 3">
    <name type="scientific">Rhizobium helianthi</name>
    <dbReference type="NCBI Taxonomy" id="1132695"/>
    <lineage>
        <taxon>Bacteria</taxon>
        <taxon>Pseudomonadati</taxon>
        <taxon>Pseudomonadota</taxon>
        <taxon>Alphaproteobacteria</taxon>
        <taxon>Hyphomicrobiales</taxon>
        <taxon>Rhizobiaceae</taxon>
        <taxon>Rhizobium/Agrobacterium group</taxon>
        <taxon>Rhizobium</taxon>
    </lineage>
</organism>
<evidence type="ECO:0000259" key="1">
    <source>
        <dbReference type="Pfam" id="PF12733"/>
    </source>
</evidence>
<protein>
    <submittedName>
        <fullName evidence="2">Cadherin-like beta sandwich domain-containing protein</fullName>
    </submittedName>
</protein>
<gene>
    <name evidence="2" type="ORF">ACFSE1_18725</name>
</gene>
<keyword evidence="3" id="KW-1185">Reference proteome</keyword>